<feature type="transmembrane region" description="Helical" evidence="2">
    <location>
        <begin position="30"/>
        <end position="52"/>
    </location>
</feature>
<sequence>MTHTATAPPPRRTTVPLASVGRRARTQAGLLAALLAVVVAGAVLLGTCALVLTTGQEQAVDAALRRTDPHDLAVEVTFRLEGAEPRAVDDAARVLGAALAPARPAVTPWRTSAVRPLAVASAPGARAYVTASDDLTAHAALTSGRWPTTTGADVVEVAVPDVAARALGLAVGDEAVLGELRDGRRRDPVPGSGDVPLVVVGTFAPEPGADAWDRDPLRGTASSAAGSGGDASTTAAGTGATTSGTDAADAADPAAPVTYGPLLAAPDALAASAVEVDRVSLVARPDVAGLRPADRADLRRGVDALPAGLDRALGDPVAGVRVLTGLGGALAAAQTQERVTRSVVVVVALVGAALAAAALALAGRLVGVRRAAETRLLVARGAARSQLAARAAVESVALGVVAVAAAVPLTVALYRGLTRLPLLADAGLASDVGPTRALVLTVVLGVLVLVAVLVAPALRAADDRPVHVGVRGRVARATVDALLVGLAAVGVLQLRGRAFAAGGGADPLLVAVPVLCLVAGAAVALRVVPWVARRAEVRAARSPGVVVPLASWEVARRGHSAGAALLLVLATAAATFGTSLGATWATSAQDQADTAVGADVAVARTAAPPLAQAAALSDLTGAAAVPLTDREVALGPVAGPGPATPATRLAAIDTRHDAGLVRGRLPAGTTWPGLTAGLAPGAPVAGVALPAGVGTLDVGVRGVVETLRGRAIEDLTVTPTLVVEGPDGARQAVPGAPVPLDGAAHAQTLPLPATAGLTVVAVDLQVVVEQRADALALPTEALPLDVEVTLTPPDGGTAQAPAGGGWSGAVAADSVDRLRTPDDVTVRQDGGAVTVAGRVGLVPAGLLGGPAHLVLTGFPPPADVPVLLGRDLAASIAAEPGDTYALGLGGTTVVARVVGVVPPRAALPRGATLLADHDALSRAVVAHGPLADVVDAWWLAGAPDAAAARVDAAGLGAAVTRTGLAAHLRDDPLRTGVQGALWLLVAAAVVLAVTGTLVQTAAALDARAVDVARLQGMGLSRRAVVGTLLVEHGVVSVLVVAAGVAVGALTSFVVGPHLVVSATGEVPVPAPVAVWPWAAQGAVVAVLLVACTAVVVPVTTRLARRATVAHLRMEGGR</sequence>
<feature type="transmembrane region" description="Helical" evidence="2">
    <location>
        <begin position="1074"/>
        <end position="1096"/>
    </location>
</feature>
<keyword evidence="2" id="KW-0472">Membrane</keyword>
<keyword evidence="4" id="KW-1185">Reference proteome</keyword>
<feature type="transmembrane region" description="Helical" evidence="2">
    <location>
        <begin position="563"/>
        <end position="585"/>
    </location>
</feature>
<keyword evidence="2" id="KW-0812">Transmembrane</keyword>
<evidence type="ECO:0000256" key="1">
    <source>
        <dbReference type="SAM" id="MobiDB-lite"/>
    </source>
</evidence>
<accession>A0ABU0GL03</accession>
<dbReference type="EMBL" id="JAUSVM010000001">
    <property type="protein sequence ID" value="MDQ0426035.1"/>
    <property type="molecule type" value="Genomic_DNA"/>
</dbReference>
<evidence type="ECO:0000256" key="2">
    <source>
        <dbReference type="SAM" id="Phobius"/>
    </source>
</evidence>
<feature type="transmembrane region" description="Helical" evidence="2">
    <location>
        <begin position="1025"/>
        <end position="1054"/>
    </location>
</feature>
<feature type="transmembrane region" description="Helical" evidence="2">
    <location>
        <begin position="343"/>
        <end position="366"/>
    </location>
</feature>
<organism evidence="3 4">
    <name type="scientific">Cellulomonas iranensis</name>
    <dbReference type="NCBI Taxonomy" id="76862"/>
    <lineage>
        <taxon>Bacteria</taxon>
        <taxon>Bacillati</taxon>
        <taxon>Actinomycetota</taxon>
        <taxon>Actinomycetes</taxon>
        <taxon>Micrococcales</taxon>
        <taxon>Cellulomonadaceae</taxon>
        <taxon>Cellulomonas</taxon>
    </lineage>
</organism>
<proteinExistence type="predicted"/>
<feature type="transmembrane region" description="Helical" evidence="2">
    <location>
        <begin position="387"/>
        <end position="417"/>
    </location>
</feature>
<feature type="compositionally biased region" description="Low complexity" evidence="1">
    <location>
        <begin position="219"/>
        <end position="249"/>
    </location>
</feature>
<feature type="transmembrane region" description="Helical" evidence="2">
    <location>
        <begin position="508"/>
        <end position="528"/>
    </location>
</feature>
<feature type="transmembrane region" description="Helical" evidence="2">
    <location>
        <begin position="479"/>
        <end position="496"/>
    </location>
</feature>
<evidence type="ECO:0000313" key="4">
    <source>
        <dbReference type="Proteomes" id="UP001240250"/>
    </source>
</evidence>
<comment type="caution">
    <text evidence="3">The sequence shown here is derived from an EMBL/GenBank/DDBJ whole genome shotgun (WGS) entry which is preliminary data.</text>
</comment>
<feature type="region of interest" description="Disordered" evidence="1">
    <location>
        <begin position="206"/>
        <end position="249"/>
    </location>
</feature>
<feature type="transmembrane region" description="Helical" evidence="2">
    <location>
        <begin position="980"/>
        <end position="1004"/>
    </location>
</feature>
<feature type="transmembrane region" description="Helical" evidence="2">
    <location>
        <begin position="437"/>
        <end position="458"/>
    </location>
</feature>
<name>A0ABU0GL03_9CELL</name>
<protein>
    <recommendedName>
        <fullName evidence="5">ABC3 transporter permease protein domain-containing protein</fullName>
    </recommendedName>
</protein>
<dbReference type="Proteomes" id="UP001240250">
    <property type="component" value="Unassembled WGS sequence"/>
</dbReference>
<gene>
    <name evidence="3" type="ORF">JO380_002416</name>
</gene>
<keyword evidence="2" id="KW-1133">Transmembrane helix</keyword>
<reference evidence="3 4" key="1">
    <citation type="submission" date="2023-07" db="EMBL/GenBank/DDBJ databases">
        <title>Sequencing the genomes of 1000 actinobacteria strains.</title>
        <authorList>
            <person name="Klenk H.-P."/>
        </authorList>
    </citation>
    <scope>NUCLEOTIDE SEQUENCE [LARGE SCALE GENOMIC DNA]</scope>
    <source>
        <strain evidence="3 4">DSM 14785</strain>
    </source>
</reference>
<evidence type="ECO:0008006" key="5">
    <source>
        <dbReference type="Google" id="ProtNLM"/>
    </source>
</evidence>
<evidence type="ECO:0000313" key="3">
    <source>
        <dbReference type="EMBL" id="MDQ0426035.1"/>
    </source>
</evidence>
<dbReference type="RefSeq" id="WP_156442185.1">
    <property type="nucleotide sequence ID" value="NZ_JAUSVM010000001.1"/>
</dbReference>